<reference evidence="1" key="2">
    <citation type="submission" date="2022-01" db="EMBL/GenBank/DDBJ databases">
        <authorList>
            <person name="Yamashiro T."/>
            <person name="Shiraishi A."/>
            <person name="Satake H."/>
            <person name="Nakayama K."/>
        </authorList>
    </citation>
    <scope>NUCLEOTIDE SEQUENCE</scope>
</reference>
<protein>
    <submittedName>
        <fullName evidence="1">Uncharacterized protein</fullName>
    </submittedName>
</protein>
<evidence type="ECO:0000313" key="1">
    <source>
        <dbReference type="EMBL" id="GJT62374.1"/>
    </source>
</evidence>
<comment type="caution">
    <text evidence="1">The sequence shown here is derived from an EMBL/GenBank/DDBJ whole genome shotgun (WGS) entry which is preliminary data.</text>
</comment>
<accession>A0ABQ5FHD3</accession>
<organism evidence="1 2">
    <name type="scientific">Tanacetum coccineum</name>
    <dbReference type="NCBI Taxonomy" id="301880"/>
    <lineage>
        <taxon>Eukaryota</taxon>
        <taxon>Viridiplantae</taxon>
        <taxon>Streptophyta</taxon>
        <taxon>Embryophyta</taxon>
        <taxon>Tracheophyta</taxon>
        <taxon>Spermatophyta</taxon>
        <taxon>Magnoliopsida</taxon>
        <taxon>eudicotyledons</taxon>
        <taxon>Gunneridae</taxon>
        <taxon>Pentapetalae</taxon>
        <taxon>asterids</taxon>
        <taxon>campanulids</taxon>
        <taxon>Asterales</taxon>
        <taxon>Asteraceae</taxon>
        <taxon>Asteroideae</taxon>
        <taxon>Anthemideae</taxon>
        <taxon>Anthemidinae</taxon>
        <taxon>Tanacetum</taxon>
    </lineage>
</organism>
<dbReference type="EMBL" id="BQNB010017371">
    <property type="protein sequence ID" value="GJT62374.1"/>
    <property type="molecule type" value="Genomic_DNA"/>
</dbReference>
<dbReference type="Proteomes" id="UP001151760">
    <property type="component" value="Unassembled WGS sequence"/>
</dbReference>
<name>A0ABQ5FHD3_9ASTR</name>
<keyword evidence="2" id="KW-1185">Reference proteome</keyword>
<reference evidence="1" key="1">
    <citation type="journal article" date="2022" name="Int. J. Mol. Sci.">
        <title>Draft Genome of Tanacetum Coccineum: Genomic Comparison of Closely Related Tanacetum-Family Plants.</title>
        <authorList>
            <person name="Yamashiro T."/>
            <person name="Shiraishi A."/>
            <person name="Nakayama K."/>
            <person name="Satake H."/>
        </authorList>
    </citation>
    <scope>NUCLEOTIDE SEQUENCE</scope>
</reference>
<proteinExistence type="predicted"/>
<evidence type="ECO:0000313" key="2">
    <source>
        <dbReference type="Proteomes" id="UP001151760"/>
    </source>
</evidence>
<sequence>MEEFHLLLTDQVDLANPEGHRIVSDVSKPLPLGGPPGQAANYPDFRLKELVPSLWIKSERDYDISAAYGIPHWWFKSKEFYVTRHSAPSDRSKVRSHMRILSVVSLNTLERYGYTYLKEIVLRRANYKKYKISEADFKNLHPNDCEDMYLLHLQDWDALDFLFKEDYTIVSKPRAVIYRDRNDQKKMMRETEVHKFSNGTLNRILDKLDHMVKDFKLFKFNPGMETRIWSEDDRKRSKDFMEVIERRLKIRRIFRSLESFVGGRLRDVDYRLIQRTE</sequence>
<gene>
    <name evidence="1" type="ORF">Tco_1005907</name>
</gene>